<dbReference type="PROSITE" id="PS51186">
    <property type="entry name" value="GNAT"/>
    <property type="match status" value="1"/>
</dbReference>
<dbReference type="Pfam" id="PF00583">
    <property type="entry name" value="Acetyltransf_1"/>
    <property type="match status" value="1"/>
</dbReference>
<keyword evidence="2" id="KW-0808">Transferase</keyword>
<organism evidence="2">
    <name type="scientific">uncultured soil bacterium</name>
    <dbReference type="NCBI Taxonomy" id="164851"/>
    <lineage>
        <taxon>Bacteria</taxon>
        <taxon>environmental samples</taxon>
    </lineage>
</organism>
<accession>Q6Q235</accession>
<dbReference type="SUPFAM" id="SSF55729">
    <property type="entry name" value="Acyl-CoA N-acyltransferases (Nat)"/>
    <property type="match status" value="1"/>
</dbReference>
<dbReference type="EMBL" id="AY566821">
    <property type="protein sequence ID" value="AAS90609.1"/>
    <property type="molecule type" value="Genomic_DNA"/>
</dbReference>
<dbReference type="Gene3D" id="3.40.630.30">
    <property type="match status" value="1"/>
</dbReference>
<evidence type="ECO:0000313" key="2">
    <source>
        <dbReference type="EMBL" id="AAS90609.1"/>
    </source>
</evidence>
<dbReference type="InterPro" id="IPR000182">
    <property type="entry name" value="GNAT_dom"/>
</dbReference>
<dbReference type="InterPro" id="IPR016181">
    <property type="entry name" value="Acyl_CoA_acyltransferase"/>
</dbReference>
<proteinExistence type="predicted"/>
<name>Q6Q235_9BACT</name>
<reference evidence="2" key="1">
    <citation type="journal article" date="2004" name="Environ. Microbiol.">
        <title>Uncultured soil bacteria are a reservoir of new antibiotic resistance genes.</title>
        <authorList>
            <person name="Riesenfeld C.S."/>
            <person name="Goodman R.M."/>
            <person name="Handelsman J."/>
        </authorList>
    </citation>
    <scope>NUCLEOTIDE SEQUENCE</scope>
</reference>
<dbReference type="GO" id="GO:0016747">
    <property type="term" value="F:acyltransferase activity, transferring groups other than amino-acyl groups"/>
    <property type="evidence" value="ECO:0007669"/>
    <property type="project" value="InterPro"/>
</dbReference>
<dbReference type="CDD" id="cd04301">
    <property type="entry name" value="NAT_SF"/>
    <property type="match status" value="1"/>
</dbReference>
<feature type="domain" description="N-acetyltransferase" evidence="1">
    <location>
        <begin position="7"/>
        <end position="188"/>
    </location>
</feature>
<sequence length="188" mass="21187">MSENPAIHIQDLTADDETAIQQVAAMLTEGFREHWWDAWPTLEEAVEEVRESFTEERISRIARDSSGAILGWIGGQPTYAEVWELHPLVVRVDQQRRGVGRLLVADLEQQVKERGGLTLMLGSDDQDEMTSLSGVDLYPDPWPHIAKIQNFKDHPYSFYQKLGYAIIGVVPDANGFGKPDILMAKRLA</sequence>
<dbReference type="AlphaFoldDB" id="Q6Q235"/>
<evidence type="ECO:0000259" key="1">
    <source>
        <dbReference type="PROSITE" id="PS51186"/>
    </source>
</evidence>
<protein>
    <submittedName>
        <fullName evidence="2">Aminoglycoside 6'-N-acetyltransferase</fullName>
    </submittedName>
</protein>